<gene>
    <name evidence="1" type="ORF">EGYM00163_LOCUS45124</name>
</gene>
<accession>A0A7S4GE68</accession>
<evidence type="ECO:0000313" key="1">
    <source>
        <dbReference type="EMBL" id="CAE0833828.1"/>
    </source>
</evidence>
<dbReference type="EMBL" id="HBJA01131327">
    <property type="protein sequence ID" value="CAE0833828.1"/>
    <property type="molecule type" value="Transcribed_RNA"/>
</dbReference>
<sequence>MQRRLHFLDHPRLAPYHKSSRGECLPTRFFGESTDTEKILARSQWQNKQKRVEKGIKWPMKMVSHKIGILLSPKSQNNVGLHRQPQKGTNKFRVSTSCCSDTGVVLAKWAGGRGGGVMGRCRIRFDKQRDLRTKSSLKGDEGLW</sequence>
<dbReference type="AlphaFoldDB" id="A0A7S4GE68"/>
<proteinExistence type="predicted"/>
<reference evidence="1" key="1">
    <citation type="submission" date="2021-01" db="EMBL/GenBank/DDBJ databases">
        <authorList>
            <person name="Corre E."/>
            <person name="Pelletier E."/>
            <person name="Niang G."/>
            <person name="Scheremetjew M."/>
            <person name="Finn R."/>
            <person name="Kale V."/>
            <person name="Holt S."/>
            <person name="Cochrane G."/>
            <person name="Meng A."/>
            <person name="Brown T."/>
            <person name="Cohen L."/>
        </authorList>
    </citation>
    <scope>NUCLEOTIDE SEQUENCE</scope>
    <source>
        <strain evidence="1">CCMP1594</strain>
    </source>
</reference>
<organism evidence="1">
    <name type="scientific">Eutreptiella gymnastica</name>
    <dbReference type="NCBI Taxonomy" id="73025"/>
    <lineage>
        <taxon>Eukaryota</taxon>
        <taxon>Discoba</taxon>
        <taxon>Euglenozoa</taxon>
        <taxon>Euglenida</taxon>
        <taxon>Spirocuta</taxon>
        <taxon>Euglenophyceae</taxon>
        <taxon>Eutreptiales</taxon>
        <taxon>Eutreptiaceae</taxon>
        <taxon>Eutreptiella</taxon>
    </lineage>
</organism>
<protein>
    <submittedName>
        <fullName evidence="1">Uncharacterized protein</fullName>
    </submittedName>
</protein>
<name>A0A7S4GE68_9EUGL</name>